<dbReference type="HOGENOM" id="CLU_062376_2_0_11"/>
<dbReference type="InterPro" id="IPR046237">
    <property type="entry name" value="DUF6270"/>
</dbReference>
<evidence type="ECO:0000256" key="1">
    <source>
        <dbReference type="SAM" id="MobiDB-lite"/>
    </source>
</evidence>
<dbReference type="KEGG" id="ica:Intca_1147"/>
<reference evidence="2 3" key="1">
    <citation type="journal article" date="2010" name="Stand. Genomic Sci.">
        <title>Complete genome sequence of Intrasporangium calvum type strain (7 KIP).</title>
        <authorList>
            <person name="Del Rio T.G."/>
            <person name="Chertkov O."/>
            <person name="Yasawong M."/>
            <person name="Lucas S."/>
            <person name="Deshpande S."/>
            <person name="Cheng J.F."/>
            <person name="Detter C."/>
            <person name="Tapia R."/>
            <person name="Han C."/>
            <person name="Goodwin L."/>
            <person name="Pitluck S."/>
            <person name="Liolios K."/>
            <person name="Ivanova N."/>
            <person name="Mavromatis K."/>
            <person name="Pati A."/>
            <person name="Chen A."/>
            <person name="Palaniappan K."/>
            <person name="Land M."/>
            <person name="Hauser L."/>
            <person name="Chang Y.J."/>
            <person name="Jeffries C.D."/>
            <person name="Rohde M."/>
            <person name="Pukall R."/>
            <person name="Sikorski J."/>
            <person name="Goker M."/>
            <person name="Woyke T."/>
            <person name="Bristow J."/>
            <person name="Eisen J.A."/>
            <person name="Markowitz V."/>
            <person name="Hugenholtz P."/>
            <person name="Kyrpides N.C."/>
            <person name="Klenk H.P."/>
            <person name="Lapidus A."/>
        </authorList>
    </citation>
    <scope>NUCLEOTIDE SEQUENCE [LARGE SCALE GENOMIC DNA]</scope>
    <source>
        <strain evidence="3">ATCC 23552 / DSM 43043 / JCM 3097 / NBRC 12989 / 7 KIP</strain>
    </source>
</reference>
<dbReference type="AlphaFoldDB" id="E6SEQ9"/>
<evidence type="ECO:0000313" key="3">
    <source>
        <dbReference type="Proteomes" id="UP000008914"/>
    </source>
</evidence>
<dbReference type="eggNOG" id="COG1073">
    <property type="taxonomic scope" value="Bacteria"/>
</dbReference>
<name>E6SEQ9_INTC7</name>
<dbReference type="RefSeq" id="WP_013491982.1">
    <property type="nucleotide sequence ID" value="NC_014830.1"/>
</dbReference>
<feature type="region of interest" description="Disordered" evidence="1">
    <location>
        <begin position="275"/>
        <end position="300"/>
    </location>
</feature>
<protein>
    <submittedName>
        <fullName evidence="2">Uncharacterized protein</fullName>
    </submittedName>
</protein>
<dbReference type="Proteomes" id="UP000008914">
    <property type="component" value="Chromosome"/>
</dbReference>
<dbReference type="EMBL" id="CP002343">
    <property type="protein sequence ID" value="ADU47666.1"/>
    <property type="molecule type" value="Genomic_DNA"/>
</dbReference>
<evidence type="ECO:0000313" key="2">
    <source>
        <dbReference type="EMBL" id="ADU47666.1"/>
    </source>
</evidence>
<dbReference type="Pfam" id="PF19786">
    <property type="entry name" value="DUF6270"/>
    <property type="match status" value="1"/>
</dbReference>
<keyword evidence="3" id="KW-1185">Reference proteome</keyword>
<sequence length="300" mass="32766">MRSEEPRSIHTFLYGSCVSRDTFEFLRPLGYTLVDYVARQSLISAFGPPAGGHVDHSGLSSSFQRRMLAGDEDSSLPQSLRKHAATTDLLLLDLVDERLGVLPRATGFWTDSVERRHLRREAAPDRIRLEMGSDRHRQLFASAARRLGELLEDLSLRQCTALLAPAWADRVRGGGDGEAPKSFGLSGANMNPVFGEYVDILAETCGLDVLGANIPVASEPDHRWGVAPFHYDDETYAALAQEIERFCVNVGLEPRSQTVGPAVVSLRRQDSPSVVTLRQSASAELTGSSKLAGQGPGPRR</sequence>
<feature type="compositionally biased region" description="Polar residues" evidence="1">
    <location>
        <begin position="275"/>
        <end position="291"/>
    </location>
</feature>
<accession>E6SEQ9</accession>
<proteinExistence type="predicted"/>
<dbReference type="STRING" id="710696.Intca_1147"/>
<gene>
    <name evidence="2" type="ordered locus">Intca_1147</name>
</gene>
<organism evidence="2 3">
    <name type="scientific">Intrasporangium calvum (strain ATCC 23552 / DSM 43043 / JCM 3097 / NBRC 12989 / NCIMB 10167 / NRRL B-3866 / 7 KIP)</name>
    <dbReference type="NCBI Taxonomy" id="710696"/>
    <lineage>
        <taxon>Bacteria</taxon>
        <taxon>Bacillati</taxon>
        <taxon>Actinomycetota</taxon>
        <taxon>Actinomycetes</taxon>
        <taxon>Micrococcales</taxon>
        <taxon>Intrasporangiaceae</taxon>
        <taxon>Intrasporangium</taxon>
    </lineage>
</organism>